<feature type="region of interest" description="Disordered" evidence="1">
    <location>
        <begin position="135"/>
        <end position="172"/>
    </location>
</feature>
<feature type="region of interest" description="Disordered" evidence="1">
    <location>
        <begin position="54"/>
        <end position="97"/>
    </location>
</feature>
<evidence type="ECO:0000313" key="2">
    <source>
        <dbReference type="Proteomes" id="UP000095287"/>
    </source>
</evidence>
<feature type="compositionally biased region" description="Low complexity" evidence="1">
    <location>
        <begin position="138"/>
        <end position="172"/>
    </location>
</feature>
<dbReference type="WBParaSite" id="L893_g18999.t1">
    <property type="protein sequence ID" value="L893_g18999.t1"/>
    <property type="gene ID" value="L893_g18999"/>
</dbReference>
<accession>A0A1I7YRI6</accession>
<organism evidence="2 3">
    <name type="scientific">Steinernema glaseri</name>
    <dbReference type="NCBI Taxonomy" id="37863"/>
    <lineage>
        <taxon>Eukaryota</taxon>
        <taxon>Metazoa</taxon>
        <taxon>Ecdysozoa</taxon>
        <taxon>Nematoda</taxon>
        <taxon>Chromadorea</taxon>
        <taxon>Rhabditida</taxon>
        <taxon>Tylenchina</taxon>
        <taxon>Panagrolaimomorpha</taxon>
        <taxon>Strongyloidoidea</taxon>
        <taxon>Steinernematidae</taxon>
        <taxon>Steinernema</taxon>
    </lineage>
</organism>
<feature type="compositionally biased region" description="Polar residues" evidence="1">
    <location>
        <begin position="68"/>
        <end position="81"/>
    </location>
</feature>
<keyword evidence="2" id="KW-1185">Reference proteome</keyword>
<protein>
    <submittedName>
        <fullName evidence="3">Uncharacterized protein</fullName>
    </submittedName>
</protein>
<sequence length="172" mass="17560">MNPQSSVHNPLQMAFFQNAMLAAAAQQQASAAQQDQSTFLAALGAGAPQAPFGGDSMFPSLLGAPPQITGNPRTPSRSSVHSNSSEAPNSPPAASVSPVFPQAALAQQQQLMAANYFKQFQQMAAMENLVKYGGLFNPVAPTSPTSAASSKATSPTAANAPTVTVSSPSPSE</sequence>
<feature type="compositionally biased region" description="Low complexity" evidence="1">
    <location>
        <begin position="82"/>
        <end position="97"/>
    </location>
</feature>
<proteinExistence type="predicted"/>
<reference evidence="3" key="1">
    <citation type="submission" date="2016-11" db="UniProtKB">
        <authorList>
            <consortium name="WormBaseParasite"/>
        </authorList>
    </citation>
    <scope>IDENTIFICATION</scope>
</reference>
<dbReference type="AlphaFoldDB" id="A0A1I7YRI6"/>
<dbReference type="Proteomes" id="UP000095287">
    <property type="component" value="Unplaced"/>
</dbReference>
<name>A0A1I7YRI6_9BILA</name>
<evidence type="ECO:0000256" key="1">
    <source>
        <dbReference type="SAM" id="MobiDB-lite"/>
    </source>
</evidence>
<evidence type="ECO:0000313" key="3">
    <source>
        <dbReference type="WBParaSite" id="L893_g18999.t1"/>
    </source>
</evidence>